<dbReference type="STRING" id="650164.K5WUP6"/>
<dbReference type="HOGENOM" id="CLU_330406_0_0_1"/>
<gene>
    <name evidence="3" type="ORF">PHACADRAFT_257853</name>
</gene>
<reference evidence="3 4" key="1">
    <citation type="journal article" date="2012" name="BMC Genomics">
        <title>Comparative genomics of the white-rot fungi, Phanerochaete carnosa and P. chrysosporium, to elucidate the genetic basis of the distinct wood types they colonize.</title>
        <authorList>
            <person name="Suzuki H."/>
            <person name="MacDonald J."/>
            <person name="Syed K."/>
            <person name="Salamov A."/>
            <person name="Hori C."/>
            <person name="Aerts A."/>
            <person name="Henrissat B."/>
            <person name="Wiebenga A."/>
            <person name="vanKuyk P.A."/>
            <person name="Barry K."/>
            <person name="Lindquist E."/>
            <person name="LaButti K."/>
            <person name="Lapidus A."/>
            <person name="Lucas S."/>
            <person name="Coutinho P."/>
            <person name="Gong Y."/>
            <person name="Samejima M."/>
            <person name="Mahadevan R."/>
            <person name="Abou-Zaid M."/>
            <person name="de Vries R.P."/>
            <person name="Igarashi K."/>
            <person name="Yadav J.S."/>
            <person name="Grigoriev I.V."/>
            <person name="Master E.R."/>
        </authorList>
    </citation>
    <scope>NUCLEOTIDE SEQUENCE [LARGE SCALE GENOMIC DNA]</scope>
    <source>
        <strain evidence="3 4">HHB-10118-sp</strain>
    </source>
</reference>
<dbReference type="AlphaFoldDB" id="K5WUP6"/>
<dbReference type="InParanoid" id="K5WUP6"/>
<dbReference type="RefSeq" id="XP_007396887.1">
    <property type="nucleotide sequence ID" value="XM_007396825.1"/>
</dbReference>
<evidence type="ECO:0000313" key="3">
    <source>
        <dbReference type="EMBL" id="EKM54187.1"/>
    </source>
</evidence>
<feature type="transmembrane region" description="Helical" evidence="2">
    <location>
        <begin position="127"/>
        <end position="144"/>
    </location>
</feature>
<organism evidence="3 4">
    <name type="scientific">Phanerochaete carnosa (strain HHB-10118-sp)</name>
    <name type="common">White-rot fungus</name>
    <name type="synonym">Peniophora carnosa</name>
    <dbReference type="NCBI Taxonomy" id="650164"/>
    <lineage>
        <taxon>Eukaryota</taxon>
        <taxon>Fungi</taxon>
        <taxon>Dikarya</taxon>
        <taxon>Basidiomycota</taxon>
        <taxon>Agaricomycotina</taxon>
        <taxon>Agaricomycetes</taxon>
        <taxon>Polyporales</taxon>
        <taxon>Phanerochaetaceae</taxon>
        <taxon>Phanerochaete</taxon>
    </lineage>
</organism>
<feature type="transmembrane region" description="Helical" evidence="2">
    <location>
        <begin position="29"/>
        <end position="48"/>
    </location>
</feature>
<keyword evidence="2" id="KW-0472">Membrane</keyword>
<feature type="region of interest" description="Disordered" evidence="1">
    <location>
        <begin position="72"/>
        <end position="110"/>
    </location>
</feature>
<keyword evidence="2" id="KW-1133">Transmembrane helix</keyword>
<feature type="compositionally biased region" description="Basic and acidic residues" evidence="1">
    <location>
        <begin position="353"/>
        <end position="408"/>
    </location>
</feature>
<dbReference type="Proteomes" id="UP000008370">
    <property type="component" value="Unassembled WGS sequence"/>
</dbReference>
<evidence type="ECO:0000256" key="1">
    <source>
        <dbReference type="SAM" id="MobiDB-lite"/>
    </source>
</evidence>
<feature type="region of interest" description="Disordered" evidence="1">
    <location>
        <begin position="342"/>
        <end position="408"/>
    </location>
</feature>
<protein>
    <submittedName>
        <fullName evidence="3">Uncharacterized protein</fullName>
    </submittedName>
</protein>
<feature type="region of interest" description="Disordered" evidence="1">
    <location>
        <begin position="748"/>
        <end position="774"/>
    </location>
</feature>
<feature type="compositionally biased region" description="Low complexity" evidence="1">
    <location>
        <begin position="613"/>
        <end position="622"/>
    </location>
</feature>
<dbReference type="GeneID" id="18916960"/>
<sequence>MVFGGLGIMLYGGESPLLAWDKMLDKVDVQSTFFATVLMIVILVLAYLTNPSETSFRTYLTEQSFRQHLSRLEGDNQDDQSDSSDSGVHFTLSRSRQAPQKGSSSYNSTPPFRFNSRATVSLRTPKHVFYSFGIMTIAAVLPTGRSGSKGRSIECSGFMVSESWFIGAFGKWWRGGPIQSWWIDSVANNKDAERCSSGILDMKAFDGLECYEGMSMNQSAQLSRDSTQKFRSTERSMQRTASSSHRSTTPPPLPKSASLPLHVQRQPSDKAHNQRHAQAPSQPSVTPAPTPSAVLNPPQLNPSPSTLFDQSPVISEILRQISTSKAAVYELRSQLSEAGAQAQESHAAIQSDLGEHRARKREEDAARQELKARTKTLEDSKRSAESCRRDTEKRLRAAESARNSASERIERLDKEIGALKERVGRDEDAIVRCKTEADEAEKGLIGELEKKRKEIKVAEDVVAALNSRTKELEEKIAAEEQRLKRAKEQAELRKQDRDFYPLHVVNPQEAATTWSPIVTASNLAASDVHDQINTDGAAQIEVFPTALHFPVVQGRRASVSEEPQGFSTSPRPRHLSLGGISNFRECNGINIQEPAHPQIVLRPPAVHDDLPTSKSSSQSQSSRFSPFTDNELEVPAFDNQGPGISPRSTSLIPTSLIKSLEAGGVSDDLSRSFQSDNDAILDRDWRKMHTFPSAAVESPGVFNSSPTSLTCPSFDGVDREDPFEIRPPPPPIRHRITSDGVDTERTFHNVRTSSEPQPLTRSRTRESDNGEKVVGHRRWFSTPRETKDKKGLNPEAKVFQFKKTFPMFGGHASAAKHSPYDSLSSEPSSFTSSLSVPSIFVPPSSDSDSAFSTLSMRAFAPSPAEREALARAAGTSTNTSLERLPTLSEIGSMPPSPNHVHAIAAATAQQHSPPHALVDHGAGARSLLAPGLAWLNALPRMRKAKFSPWEDEADTEGEAR</sequence>
<feature type="region of interest" description="Disordered" evidence="1">
    <location>
        <begin position="605"/>
        <end position="627"/>
    </location>
</feature>
<feature type="region of interest" description="Disordered" evidence="1">
    <location>
        <begin position="218"/>
        <end position="307"/>
    </location>
</feature>
<proteinExistence type="predicted"/>
<dbReference type="KEGG" id="pco:PHACADRAFT_257853"/>
<feature type="compositionally biased region" description="Basic and acidic residues" evidence="1">
    <location>
        <begin position="226"/>
        <end position="237"/>
    </location>
</feature>
<feature type="compositionally biased region" description="Polar residues" evidence="1">
    <location>
        <begin position="92"/>
        <end position="110"/>
    </location>
</feature>
<keyword evidence="4" id="KW-1185">Reference proteome</keyword>
<accession>K5WUP6</accession>
<dbReference type="EMBL" id="JH930473">
    <property type="protein sequence ID" value="EKM54187.1"/>
    <property type="molecule type" value="Genomic_DNA"/>
</dbReference>
<keyword evidence="2" id="KW-0812">Transmembrane</keyword>
<evidence type="ECO:0000256" key="2">
    <source>
        <dbReference type="SAM" id="Phobius"/>
    </source>
</evidence>
<feature type="compositionally biased region" description="Polar residues" evidence="1">
    <location>
        <begin position="749"/>
        <end position="761"/>
    </location>
</feature>
<evidence type="ECO:0000313" key="4">
    <source>
        <dbReference type="Proteomes" id="UP000008370"/>
    </source>
</evidence>
<dbReference type="OrthoDB" id="2548929at2759"/>
<feature type="compositionally biased region" description="Basic and acidic residues" evidence="1">
    <location>
        <begin position="763"/>
        <end position="774"/>
    </location>
</feature>
<name>K5WUP6_PHACS</name>